<evidence type="ECO:0000256" key="2">
    <source>
        <dbReference type="ARBA" id="ARBA00006051"/>
    </source>
</evidence>
<dbReference type="InterPro" id="IPR036747">
    <property type="entry name" value="ASF1-like_sf"/>
</dbReference>
<evidence type="ECO:0000256" key="3">
    <source>
        <dbReference type="ARBA" id="ARBA00023015"/>
    </source>
</evidence>
<dbReference type="Gene3D" id="2.60.40.1490">
    <property type="entry name" value="Histone chaperone ASF1-like"/>
    <property type="match status" value="1"/>
</dbReference>
<dbReference type="GO" id="GO:0005634">
    <property type="term" value="C:nucleus"/>
    <property type="evidence" value="ECO:0007669"/>
    <property type="project" value="UniProtKB-SubCell"/>
</dbReference>
<dbReference type="AlphaFoldDB" id="A0A7S3ZC77"/>
<dbReference type="Pfam" id="PF04729">
    <property type="entry name" value="ASF1_hist_chap"/>
    <property type="match status" value="1"/>
</dbReference>
<proteinExistence type="inferred from homology"/>
<dbReference type="InterPro" id="IPR006818">
    <property type="entry name" value="ASF1-like"/>
</dbReference>
<organism evidence="7">
    <name type="scientific">Lotharella globosa</name>
    <dbReference type="NCBI Taxonomy" id="91324"/>
    <lineage>
        <taxon>Eukaryota</taxon>
        <taxon>Sar</taxon>
        <taxon>Rhizaria</taxon>
        <taxon>Cercozoa</taxon>
        <taxon>Chlorarachniophyceae</taxon>
        <taxon>Lotharella</taxon>
    </lineage>
</organism>
<dbReference type="SUPFAM" id="SSF101546">
    <property type="entry name" value="ASF1-like"/>
    <property type="match status" value="1"/>
</dbReference>
<evidence type="ECO:0000256" key="1">
    <source>
        <dbReference type="ARBA" id="ARBA00004123"/>
    </source>
</evidence>
<accession>A0A7S3ZC77</accession>
<evidence type="ECO:0008006" key="8">
    <source>
        <dbReference type="Google" id="ProtNLM"/>
    </source>
</evidence>
<comment type="subcellular location">
    <subcellularLocation>
        <location evidence="1">Nucleus</location>
    </subcellularLocation>
</comment>
<evidence type="ECO:0000256" key="4">
    <source>
        <dbReference type="ARBA" id="ARBA00023163"/>
    </source>
</evidence>
<dbReference type="PANTHER" id="PTHR12040">
    <property type="entry name" value="ANTI-SILENCING PROTEIN 1"/>
    <property type="match status" value="1"/>
</dbReference>
<name>A0A7S3ZC77_9EUKA</name>
<dbReference type="GO" id="GO:0042393">
    <property type="term" value="F:histone binding"/>
    <property type="evidence" value="ECO:0007669"/>
    <property type="project" value="TreeGrafter"/>
</dbReference>
<dbReference type="PANTHER" id="PTHR12040:SF0">
    <property type="entry name" value="HISTONE CHAPERONE ASF1"/>
    <property type="match status" value="1"/>
</dbReference>
<gene>
    <name evidence="7" type="ORF">LGLO00237_LOCUS30156</name>
</gene>
<dbReference type="GO" id="GO:0000785">
    <property type="term" value="C:chromatin"/>
    <property type="evidence" value="ECO:0007669"/>
    <property type="project" value="TreeGrafter"/>
</dbReference>
<sequence>MALVNVTNVEVQNNPAKFTDAFSFQITFDCIAPGIKEELEWKLVYVGSADSADFDQTLDTVLVGPVAVGRSTFVFQAPAPDAKKIPKKDLMDVTIVLLTCHYKEKEFIRVGYYVNNFCDNEPFRKQNTDEEGKLTKTPPIDMISRNIAADKPRVTRFDIPWDSVQQKIPMDDHSGMDVGVSQVNIEEQNSGNWGGEMETD</sequence>
<comment type="similarity">
    <text evidence="2">Belongs to the ASF1 family.</text>
</comment>
<keyword evidence="6" id="KW-0539">Nucleus</keyword>
<protein>
    <recommendedName>
        <fullName evidence="8">Anti-silencing function protein 1</fullName>
    </recommendedName>
</protein>
<evidence type="ECO:0000313" key="7">
    <source>
        <dbReference type="EMBL" id="CAE0678374.1"/>
    </source>
</evidence>
<keyword evidence="5" id="KW-0143">Chaperone</keyword>
<keyword evidence="3" id="KW-0805">Transcription regulation</keyword>
<evidence type="ECO:0000256" key="5">
    <source>
        <dbReference type="ARBA" id="ARBA00023186"/>
    </source>
</evidence>
<evidence type="ECO:0000256" key="6">
    <source>
        <dbReference type="ARBA" id="ARBA00023242"/>
    </source>
</evidence>
<reference evidence="7" key="1">
    <citation type="submission" date="2021-01" db="EMBL/GenBank/DDBJ databases">
        <authorList>
            <person name="Corre E."/>
            <person name="Pelletier E."/>
            <person name="Niang G."/>
            <person name="Scheremetjew M."/>
            <person name="Finn R."/>
            <person name="Kale V."/>
            <person name="Holt S."/>
            <person name="Cochrane G."/>
            <person name="Meng A."/>
            <person name="Brown T."/>
            <person name="Cohen L."/>
        </authorList>
    </citation>
    <scope>NUCLEOTIDE SEQUENCE</scope>
    <source>
        <strain evidence="7">CCCM811</strain>
    </source>
</reference>
<keyword evidence="4" id="KW-0804">Transcription</keyword>
<dbReference type="EMBL" id="HBIV01042929">
    <property type="protein sequence ID" value="CAE0678374.1"/>
    <property type="molecule type" value="Transcribed_RNA"/>
</dbReference>
<dbReference type="GO" id="GO:0006335">
    <property type="term" value="P:DNA replication-dependent chromatin assembly"/>
    <property type="evidence" value="ECO:0007669"/>
    <property type="project" value="TreeGrafter"/>
</dbReference>